<feature type="transmembrane region" description="Helical" evidence="1">
    <location>
        <begin position="6"/>
        <end position="30"/>
    </location>
</feature>
<dbReference type="RefSeq" id="WP_270681393.1">
    <property type="nucleotide sequence ID" value="NZ_JAQFWP010000105.1"/>
</dbReference>
<proteinExistence type="predicted"/>
<evidence type="ECO:0000313" key="3">
    <source>
        <dbReference type="Proteomes" id="UP001165685"/>
    </source>
</evidence>
<protein>
    <recommendedName>
        <fullName evidence="4">DUF4190 domain-containing protein</fullName>
    </recommendedName>
</protein>
<accession>A0ABT4TX37</accession>
<evidence type="ECO:0008006" key="4">
    <source>
        <dbReference type="Google" id="ProtNLM"/>
    </source>
</evidence>
<keyword evidence="1" id="KW-0472">Membrane</keyword>
<evidence type="ECO:0000256" key="1">
    <source>
        <dbReference type="SAM" id="Phobius"/>
    </source>
</evidence>
<keyword evidence="1" id="KW-0812">Transmembrane</keyword>
<dbReference type="EMBL" id="JAQFWP010000105">
    <property type="protein sequence ID" value="MDA2808805.1"/>
    <property type="molecule type" value="Genomic_DNA"/>
</dbReference>
<reference evidence="2" key="1">
    <citation type="submission" date="2023-01" db="EMBL/GenBank/DDBJ databases">
        <title>Draft genome sequence of Nocardiopsis sp. LSu2-4 isolated from halophytes.</title>
        <authorList>
            <person name="Duangmal K."/>
            <person name="Chantavorakit T."/>
        </authorList>
    </citation>
    <scope>NUCLEOTIDE SEQUENCE</scope>
    <source>
        <strain evidence="2">LSu2-4</strain>
    </source>
</reference>
<sequence>MPLVIGILLLVLVVFFSTLLGLLIAASIGIKRNDRGRYRALRDGSDTRSFSGAGRTVSGLCFPESLGDRADAEGRRGRTGALI</sequence>
<dbReference type="Proteomes" id="UP001165685">
    <property type="component" value="Unassembled WGS sequence"/>
</dbReference>
<name>A0ABT4TX37_9ACTN</name>
<keyword evidence="3" id="KW-1185">Reference proteome</keyword>
<comment type="caution">
    <text evidence="2">The sequence shown here is derived from an EMBL/GenBank/DDBJ whole genome shotgun (WGS) entry which is preliminary data.</text>
</comment>
<evidence type="ECO:0000313" key="2">
    <source>
        <dbReference type="EMBL" id="MDA2808805.1"/>
    </source>
</evidence>
<organism evidence="2 3">
    <name type="scientific">Nocardiopsis suaedae</name>
    <dbReference type="NCBI Taxonomy" id="3018444"/>
    <lineage>
        <taxon>Bacteria</taxon>
        <taxon>Bacillati</taxon>
        <taxon>Actinomycetota</taxon>
        <taxon>Actinomycetes</taxon>
        <taxon>Streptosporangiales</taxon>
        <taxon>Nocardiopsidaceae</taxon>
        <taxon>Nocardiopsis</taxon>
    </lineage>
</organism>
<gene>
    <name evidence="2" type="ORF">O4U47_30145</name>
</gene>
<keyword evidence="1" id="KW-1133">Transmembrane helix</keyword>